<dbReference type="PROSITE" id="PS51186">
    <property type="entry name" value="GNAT"/>
    <property type="match status" value="1"/>
</dbReference>
<accession>A0A9X1ZIN5</accession>
<feature type="domain" description="N-acetyltransferase" evidence="3">
    <location>
        <begin position="5"/>
        <end position="150"/>
    </location>
</feature>
<dbReference type="AlphaFoldDB" id="A0A9X1ZIN5"/>
<sequence>MNDVIEFGLATKSDLIAIDALEQQCFAGHCYPDFFFRQALDCWPHSFWVAKDAQAKVMGYLLASTGAEADVCWILSIAVADTARGKGIGTKLISKLIETLPAQITQVNLTVDPNNPAKALYARSGFVEHAFEADYFGEGEPRQVMRYLKAEHT</sequence>
<dbReference type="PANTHER" id="PTHR43072:SF51">
    <property type="entry name" value="ABC SUPERFAMILY TRANSPORT PROTEIN"/>
    <property type="match status" value="1"/>
</dbReference>
<dbReference type="Gene3D" id="3.40.630.30">
    <property type="match status" value="1"/>
</dbReference>
<protein>
    <submittedName>
        <fullName evidence="4">GNAT family N-acetyltransferase</fullName>
    </submittedName>
</protein>
<evidence type="ECO:0000256" key="2">
    <source>
        <dbReference type="ARBA" id="ARBA00023315"/>
    </source>
</evidence>
<evidence type="ECO:0000256" key="1">
    <source>
        <dbReference type="ARBA" id="ARBA00022679"/>
    </source>
</evidence>
<dbReference type="InterPro" id="IPR016181">
    <property type="entry name" value="Acyl_CoA_acyltransferase"/>
</dbReference>
<dbReference type="RefSeq" id="WP_248951547.1">
    <property type="nucleotide sequence ID" value="NZ_JAKILB010000015.1"/>
</dbReference>
<dbReference type="SUPFAM" id="SSF55729">
    <property type="entry name" value="Acyl-CoA N-acyltransferases (Nat)"/>
    <property type="match status" value="1"/>
</dbReference>
<keyword evidence="2" id="KW-0012">Acyltransferase</keyword>
<proteinExistence type="predicted"/>
<gene>
    <name evidence="4" type="ORF">L2740_18605</name>
</gene>
<dbReference type="CDD" id="cd04301">
    <property type="entry name" value="NAT_SF"/>
    <property type="match status" value="1"/>
</dbReference>
<evidence type="ECO:0000313" key="5">
    <source>
        <dbReference type="Proteomes" id="UP001139293"/>
    </source>
</evidence>
<organism evidence="4 5">
    <name type="scientific">Shewanella pneumatophori</name>
    <dbReference type="NCBI Taxonomy" id="314092"/>
    <lineage>
        <taxon>Bacteria</taxon>
        <taxon>Pseudomonadati</taxon>
        <taxon>Pseudomonadota</taxon>
        <taxon>Gammaproteobacteria</taxon>
        <taxon>Alteromonadales</taxon>
        <taxon>Shewanellaceae</taxon>
        <taxon>Shewanella</taxon>
    </lineage>
</organism>
<evidence type="ECO:0000259" key="3">
    <source>
        <dbReference type="PROSITE" id="PS51186"/>
    </source>
</evidence>
<dbReference type="EMBL" id="JAKILB010000015">
    <property type="protein sequence ID" value="MCL1140550.1"/>
    <property type="molecule type" value="Genomic_DNA"/>
</dbReference>
<keyword evidence="5" id="KW-1185">Reference proteome</keyword>
<dbReference type="InterPro" id="IPR000182">
    <property type="entry name" value="GNAT_dom"/>
</dbReference>
<keyword evidence="1" id="KW-0808">Transferase</keyword>
<name>A0A9X1ZIN5_9GAMM</name>
<dbReference type="Pfam" id="PF00583">
    <property type="entry name" value="Acetyltransf_1"/>
    <property type="match status" value="1"/>
</dbReference>
<dbReference type="GO" id="GO:0016747">
    <property type="term" value="F:acyltransferase activity, transferring groups other than amino-acyl groups"/>
    <property type="evidence" value="ECO:0007669"/>
    <property type="project" value="InterPro"/>
</dbReference>
<dbReference type="PANTHER" id="PTHR43072">
    <property type="entry name" value="N-ACETYLTRANSFERASE"/>
    <property type="match status" value="1"/>
</dbReference>
<reference evidence="4" key="1">
    <citation type="submission" date="2022-01" db="EMBL/GenBank/DDBJ databases">
        <title>Whole genome-based taxonomy of the Shewanellaceae.</title>
        <authorList>
            <person name="Martin-Rodriguez A.J."/>
        </authorList>
    </citation>
    <scope>NUCLEOTIDE SEQUENCE</scope>
    <source>
        <strain evidence="4">KCTC 23973</strain>
    </source>
</reference>
<dbReference type="Proteomes" id="UP001139293">
    <property type="component" value="Unassembled WGS sequence"/>
</dbReference>
<comment type="caution">
    <text evidence="4">The sequence shown here is derived from an EMBL/GenBank/DDBJ whole genome shotgun (WGS) entry which is preliminary data.</text>
</comment>
<evidence type="ECO:0000313" key="4">
    <source>
        <dbReference type="EMBL" id="MCL1140550.1"/>
    </source>
</evidence>